<organism evidence="1">
    <name type="scientific">Oryza glumipatula</name>
    <dbReference type="NCBI Taxonomy" id="40148"/>
    <lineage>
        <taxon>Eukaryota</taxon>
        <taxon>Viridiplantae</taxon>
        <taxon>Streptophyta</taxon>
        <taxon>Embryophyta</taxon>
        <taxon>Tracheophyta</taxon>
        <taxon>Spermatophyta</taxon>
        <taxon>Magnoliopsida</taxon>
        <taxon>Liliopsida</taxon>
        <taxon>Poales</taxon>
        <taxon>Poaceae</taxon>
        <taxon>BOP clade</taxon>
        <taxon>Oryzoideae</taxon>
        <taxon>Oryzeae</taxon>
        <taxon>Oryzinae</taxon>
        <taxon>Oryza</taxon>
    </lineage>
</organism>
<dbReference type="Proteomes" id="UP000026961">
    <property type="component" value="Chromosome 11"/>
</dbReference>
<proteinExistence type="predicted"/>
<keyword evidence="2" id="KW-1185">Reference proteome</keyword>
<dbReference type="Gramene" id="OGLUM11G21330.1">
    <property type="protein sequence ID" value="OGLUM11G21330.1"/>
    <property type="gene ID" value="OGLUM11G21330"/>
</dbReference>
<dbReference type="HOGENOM" id="CLU_2907748_0_0_1"/>
<evidence type="ECO:0000313" key="1">
    <source>
        <dbReference type="EnsemblPlants" id="OGLUM11G21330.1"/>
    </source>
</evidence>
<dbReference type="EnsemblPlants" id="OGLUM11G21330.1">
    <property type="protein sequence ID" value="OGLUM11G21330.1"/>
    <property type="gene ID" value="OGLUM11G21330"/>
</dbReference>
<accession>A0A0E0BLX6</accession>
<evidence type="ECO:0000313" key="2">
    <source>
        <dbReference type="Proteomes" id="UP000026961"/>
    </source>
</evidence>
<name>A0A0E0BLX6_9ORYZ</name>
<reference evidence="1" key="1">
    <citation type="submission" date="2015-04" db="UniProtKB">
        <authorList>
            <consortium name="EnsemblPlants"/>
        </authorList>
    </citation>
    <scope>IDENTIFICATION</scope>
</reference>
<sequence>MPLLFFSGRLGAGSIWRPSLPGSKRSVRVTTALQARVVNAVQLLGGHKTTRVRSGRDVVNQI</sequence>
<dbReference type="AlphaFoldDB" id="A0A0E0BLX6"/>
<reference evidence="1" key="2">
    <citation type="submission" date="2018-05" db="EMBL/GenBank/DDBJ databases">
        <title>OgluRS3 (Oryza glumaepatula Reference Sequence Version 3).</title>
        <authorList>
            <person name="Zhang J."/>
            <person name="Kudrna D."/>
            <person name="Lee S."/>
            <person name="Talag J."/>
            <person name="Welchert J."/>
            <person name="Wing R.A."/>
        </authorList>
    </citation>
    <scope>NUCLEOTIDE SEQUENCE [LARGE SCALE GENOMIC DNA]</scope>
</reference>
<protein>
    <submittedName>
        <fullName evidence="1">Uncharacterized protein</fullName>
    </submittedName>
</protein>